<evidence type="ECO:0000259" key="4">
    <source>
        <dbReference type="SMART" id="SM00967"/>
    </source>
</evidence>
<sequence length="249" mass="27944">MITNNLIKRYQALKHRKYRREYNQFLIEGKRIIHEAIKHNAAIHTLLYTESFKKNNQDFIDDLIAKGCRLECIPEQQINKISVTKTPSGIIAVCTLSETVQLNFTTDRWLYLDHISDPGNLGTLLRTAAWFQLNNIALTPDSLDPYNPKVVRAGMGAHFHLAIHSDVDINIFIENNYYIIGADHRGEPLTQSLVIPERWVLVLGGEAHGLSGAVNKKLDRTLAIPKSGAGESLNVSAAGAILMHQLSRK</sequence>
<dbReference type="InterPro" id="IPR001537">
    <property type="entry name" value="SpoU_MeTrfase"/>
</dbReference>
<dbReference type="Pfam" id="PF00588">
    <property type="entry name" value="SpoU_methylase"/>
    <property type="match status" value="1"/>
</dbReference>
<name>A0A381R9C8_9ZZZZ</name>
<dbReference type="GO" id="GO:0005737">
    <property type="term" value="C:cytoplasm"/>
    <property type="evidence" value="ECO:0007669"/>
    <property type="project" value="UniProtKB-ARBA"/>
</dbReference>
<proteinExistence type="inferred from homology"/>
<dbReference type="InterPro" id="IPR013123">
    <property type="entry name" value="SpoU_subst-bd"/>
</dbReference>
<dbReference type="Gene3D" id="3.40.1280.10">
    <property type="match status" value="1"/>
</dbReference>
<accession>A0A381R9C8</accession>
<dbReference type="AlphaFoldDB" id="A0A381R9C8"/>
<organism evidence="5">
    <name type="scientific">marine metagenome</name>
    <dbReference type="NCBI Taxonomy" id="408172"/>
    <lineage>
        <taxon>unclassified sequences</taxon>
        <taxon>metagenomes</taxon>
        <taxon>ecological metagenomes</taxon>
    </lineage>
</organism>
<dbReference type="GO" id="GO:0008173">
    <property type="term" value="F:RNA methyltransferase activity"/>
    <property type="evidence" value="ECO:0007669"/>
    <property type="project" value="InterPro"/>
</dbReference>
<dbReference type="Pfam" id="PF22435">
    <property type="entry name" value="MRM3-like_sub_bind"/>
    <property type="match status" value="1"/>
</dbReference>
<evidence type="ECO:0000256" key="3">
    <source>
        <dbReference type="ARBA" id="ARBA00022679"/>
    </source>
</evidence>
<dbReference type="Gene3D" id="3.30.1330.30">
    <property type="match status" value="1"/>
</dbReference>
<dbReference type="PANTHER" id="PTHR43191:SF2">
    <property type="entry name" value="RRNA METHYLTRANSFERASE 3, MITOCHONDRIAL"/>
    <property type="match status" value="1"/>
</dbReference>
<dbReference type="InterPro" id="IPR029026">
    <property type="entry name" value="tRNA_m1G_MTases_N"/>
</dbReference>
<dbReference type="SUPFAM" id="SSF55315">
    <property type="entry name" value="L30e-like"/>
    <property type="match status" value="1"/>
</dbReference>
<evidence type="ECO:0000313" key="5">
    <source>
        <dbReference type="EMBL" id="SUZ86457.1"/>
    </source>
</evidence>
<dbReference type="InterPro" id="IPR029028">
    <property type="entry name" value="Alpha/beta_knot_MTases"/>
</dbReference>
<dbReference type="SMART" id="SM00967">
    <property type="entry name" value="SpoU_sub_bind"/>
    <property type="match status" value="1"/>
</dbReference>
<dbReference type="GO" id="GO:0032259">
    <property type="term" value="P:methylation"/>
    <property type="evidence" value="ECO:0007669"/>
    <property type="project" value="UniProtKB-KW"/>
</dbReference>
<dbReference type="GO" id="GO:0003723">
    <property type="term" value="F:RNA binding"/>
    <property type="evidence" value="ECO:0007669"/>
    <property type="project" value="InterPro"/>
</dbReference>
<dbReference type="InterPro" id="IPR051259">
    <property type="entry name" value="rRNA_Methyltransferase"/>
</dbReference>
<feature type="domain" description="RNA 2-O ribose methyltransferase substrate binding" evidence="4">
    <location>
        <begin position="26"/>
        <end position="100"/>
    </location>
</feature>
<reference evidence="5" key="1">
    <citation type="submission" date="2018-05" db="EMBL/GenBank/DDBJ databases">
        <authorList>
            <person name="Lanie J.A."/>
            <person name="Ng W.-L."/>
            <person name="Kazmierczak K.M."/>
            <person name="Andrzejewski T.M."/>
            <person name="Davidsen T.M."/>
            <person name="Wayne K.J."/>
            <person name="Tettelin H."/>
            <person name="Glass J.I."/>
            <person name="Rusch D."/>
            <person name="Podicherti R."/>
            <person name="Tsui H.-C.T."/>
            <person name="Winkler M.E."/>
        </authorList>
    </citation>
    <scope>NUCLEOTIDE SEQUENCE</scope>
</reference>
<evidence type="ECO:0000256" key="1">
    <source>
        <dbReference type="ARBA" id="ARBA00007228"/>
    </source>
</evidence>
<dbReference type="InterPro" id="IPR053888">
    <property type="entry name" value="MRM3-like_sub_bind"/>
</dbReference>
<comment type="similarity">
    <text evidence="1">Belongs to the class IV-like SAM-binding methyltransferase superfamily. RNA methyltransferase TrmH family.</text>
</comment>
<dbReference type="PANTHER" id="PTHR43191">
    <property type="entry name" value="RRNA METHYLTRANSFERASE 3"/>
    <property type="match status" value="1"/>
</dbReference>
<keyword evidence="2" id="KW-0489">Methyltransferase</keyword>
<protein>
    <recommendedName>
        <fullName evidence="4">RNA 2-O ribose methyltransferase substrate binding domain-containing protein</fullName>
    </recommendedName>
</protein>
<keyword evidence="3" id="KW-0808">Transferase</keyword>
<gene>
    <name evidence="5" type="ORF">METZ01_LOCUS39311</name>
</gene>
<dbReference type="EMBL" id="UINC01001682">
    <property type="protein sequence ID" value="SUZ86457.1"/>
    <property type="molecule type" value="Genomic_DNA"/>
</dbReference>
<dbReference type="CDD" id="cd18095">
    <property type="entry name" value="SpoU-like_rRNA-MTase"/>
    <property type="match status" value="1"/>
</dbReference>
<dbReference type="InterPro" id="IPR029064">
    <property type="entry name" value="Ribosomal_eL30-like_sf"/>
</dbReference>
<evidence type="ECO:0000256" key="2">
    <source>
        <dbReference type="ARBA" id="ARBA00022603"/>
    </source>
</evidence>
<dbReference type="SUPFAM" id="SSF75217">
    <property type="entry name" value="alpha/beta knot"/>
    <property type="match status" value="1"/>
</dbReference>
<dbReference type="GO" id="GO:0006396">
    <property type="term" value="P:RNA processing"/>
    <property type="evidence" value="ECO:0007669"/>
    <property type="project" value="InterPro"/>
</dbReference>